<protein>
    <submittedName>
        <fullName evidence="2">Uncharacterized protein</fullName>
    </submittedName>
</protein>
<organism evidence="2">
    <name type="scientific">viral metagenome</name>
    <dbReference type="NCBI Taxonomy" id="1070528"/>
    <lineage>
        <taxon>unclassified sequences</taxon>
        <taxon>metagenomes</taxon>
        <taxon>organismal metagenomes</taxon>
    </lineage>
</organism>
<name>A0A6C0J809_9ZZZZ</name>
<feature type="transmembrane region" description="Helical" evidence="1">
    <location>
        <begin position="85"/>
        <end position="105"/>
    </location>
</feature>
<proteinExistence type="predicted"/>
<dbReference type="AlphaFoldDB" id="A0A6C0J809"/>
<evidence type="ECO:0000256" key="1">
    <source>
        <dbReference type="SAM" id="Phobius"/>
    </source>
</evidence>
<keyword evidence="1" id="KW-1133">Transmembrane helix</keyword>
<evidence type="ECO:0000313" key="2">
    <source>
        <dbReference type="EMBL" id="QHU01799.1"/>
    </source>
</evidence>
<sequence>MDIDNTLKNVPLKNENPSPESLNLCYKYFGHASSKNLDSKKPKYSYFMLKTITFTVVITSLIIVNKYMDVEKIFKVTSIDIINKITYILFLAIVIFSSAIVTYHIL</sequence>
<reference evidence="2" key="1">
    <citation type="journal article" date="2020" name="Nature">
        <title>Giant virus diversity and host interactions through global metagenomics.</title>
        <authorList>
            <person name="Schulz F."/>
            <person name="Roux S."/>
            <person name="Paez-Espino D."/>
            <person name="Jungbluth S."/>
            <person name="Walsh D.A."/>
            <person name="Denef V.J."/>
            <person name="McMahon K.D."/>
            <person name="Konstantinidis K.T."/>
            <person name="Eloe-Fadrosh E.A."/>
            <person name="Kyrpides N.C."/>
            <person name="Woyke T."/>
        </authorList>
    </citation>
    <scope>NUCLEOTIDE SEQUENCE</scope>
    <source>
        <strain evidence="2">GVMAG-M-3300025880-56</strain>
    </source>
</reference>
<feature type="transmembrane region" description="Helical" evidence="1">
    <location>
        <begin position="44"/>
        <end position="64"/>
    </location>
</feature>
<accession>A0A6C0J809</accession>
<keyword evidence="1" id="KW-0812">Transmembrane</keyword>
<keyword evidence="1" id="KW-0472">Membrane</keyword>
<dbReference type="EMBL" id="MN740350">
    <property type="protein sequence ID" value="QHU01799.1"/>
    <property type="molecule type" value="Genomic_DNA"/>
</dbReference>